<comment type="caution">
    <text evidence="2">The sequence shown here is derived from an EMBL/GenBank/DDBJ whole genome shotgun (WGS) entry which is preliminary data.</text>
</comment>
<gene>
    <name evidence="2" type="ORF">IPN91_04380</name>
</gene>
<feature type="signal peptide" evidence="1">
    <location>
        <begin position="1"/>
        <end position="20"/>
    </location>
</feature>
<evidence type="ECO:0000256" key="1">
    <source>
        <dbReference type="SAM" id="SignalP"/>
    </source>
</evidence>
<feature type="chain" id="PRO_5036975075" evidence="1">
    <location>
        <begin position="21"/>
        <end position="166"/>
    </location>
</feature>
<organism evidence="2 3">
    <name type="scientific">Candidatus Geothrix odensensis</name>
    <dbReference type="NCBI Taxonomy" id="2954440"/>
    <lineage>
        <taxon>Bacteria</taxon>
        <taxon>Pseudomonadati</taxon>
        <taxon>Acidobacteriota</taxon>
        <taxon>Holophagae</taxon>
        <taxon>Holophagales</taxon>
        <taxon>Holophagaceae</taxon>
        <taxon>Geothrix</taxon>
    </lineage>
</organism>
<protein>
    <submittedName>
        <fullName evidence="2">Uncharacterized protein</fullName>
    </submittedName>
</protein>
<name>A0A936K676_9BACT</name>
<proteinExistence type="predicted"/>
<dbReference type="Proteomes" id="UP000709959">
    <property type="component" value="Unassembled WGS sequence"/>
</dbReference>
<sequence>MSMLRPAFVFLALATPALLASDYDAMFSAMKKAWPQCETVAVVCDANGSKPSLAALTGSATGLKVIVVDVKGPQDMGKAIGTLSGRKPDAIVLLAGDKVAGDGSSAASFLIQRMAGIKIPTAATTEAGVKQGAALGIGPGTGGKLLSNAKVAAVAGVAVPAGATPL</sequence>
<dbReference type="EMBL" id="JADKCH010000002">
    <property type="protein sequence ID" value="MBK8571880.1"/>
    <property type="molecule type" value="Genomic_DNA"/>
</dbReference>
<keyword evidence="1" id="KW-0732">Signal</keyword>
<evidence type="ECO:0000313" key="3">
    <source>
        <dbReference type="Proteomes" id="UP000709959"/>
    </source>
</evidence>
<reference evidence="2 3" key="1">
    <citation type="submission" date="2020-10" db="EMBL/GenBank/DDBJ databases">
        <title>Connecting structure to function with the recovery of over 1000 high-quality activated sludge metagenome-assembled genomes encoding full-length rRNA genes using long-read sequencing.</title>
        <authorList>
            <person name="Singleton C.M."/>
            <person name="Petriglieri F."/>
            <person name="Kristensen J.M."/>
            <person name="Kirkegaard R.H."/>
            <person name="Michaelsen T.Y."/>
            <person name="Andersen M.H."/>
            <person name="Karst S.M."/>
            <person name="Dueholm M.S."/>
            <person name="Nielsen P.H."/>
            <person name="Albertsen M."/>
        </authorList>
    </citation>
    <scope>NUCLEOTIDE SEQUENCE [LARGE SCALE GENOMIC DNA]</scope>
    <source>
        <strain evidence="2">OdNE_18-Q3-R46-58_MAXAC.008</strain>
    </source>
</reference>
<dbReference type="Gene3D" id="3.40.50.2300">
    <property type="match status" value="1"/>
</dbReference>
<accession>A0A936K676</accession>
<dbReference type="AlphaFoldDB" id="A0A936K676"/>
<evidence type="ECO:0000313" key="2">
    <source>
        <dbReference type="EMBL" id="MBK8571880.1"/>
    </source>
</evidence>